<dbReference type="InterPro" id="IPR002125">
    <property type="entry name" value="CMP_dCMP_dom"/>
</dbReference>
<dbReference type="GO" id="GO:0008033">
    <property type="term" value="P:tRNA processing"/>
    <property type="evidence" value="ECO:0007669"/>
    <property type="project" value="UniProtKB-KW"/>
</dbReference>
<dbReference type="PANTHER" id="PTHR11079">
    <property type="entry name" value="CYTOSINE DEAMINASE FAMILY MEMBER"/>
    <property type="match status" value="1"/>
</dbReference>
<evidence type="ECO:0000256" key="1">
    <source>
        <dbReference type="ARBA" id="ARBA00022694"/>
    </source>
</evidence>
<evidence type="ECO:0000259" key="3">
    <source>
        <dbReference type="PROSITE" id="PS51747"/>
    </source>
</evidence>
<dbReference type="Proteomes" id="UP000765509">
    <property type="component" value="Unassembled WGS sequence"/>
</dbReference>
<dbReference type="CDD" id="cd01285">
    <property type="entry name" value="nucleoside_deaminase"/>
    <property type="match status" value="1"/>
</dbReference>
<dbReference type="InterPro" id="IPR016193">
    <property type="entry name" value="Cytidine_deaminase-like"/>
</dbReference>
<comment type="caution">
    <text evidence="4">The sequence shown here is derived from an EMBL/GenBank/DDBJ whole genome shotgun (WGS) entry which is preliminary data.</text>
</comment>
<keyword evidence="1" id="KW-0819">tRNA processing</keyword>
<dbReference type="GO" id="GO:0005737">
    <property type="term" value="C:cytoplasm"/>
    <property type="evidence" value="ECO:0007669"/>
    <property type="project" value="TreeGrafter"/>
</dbReference>
<dbReference type="GO" id="GO:0052717">
    <property type="term" value="F:tRNA-specific adenosine-34 deaminase activity"/>
    <property type="evidence" value="ECO:0007669"/>
    <property type="project" value="TreeGrafter"/>
</dbReference>
<reference evidence="4" key="1">
    <citation type="submission" date="2021-03" db="EMBL/GenBank/DDBJ databases">
        <title>Draft genome sequence of rust myrtle Austropuccinia psidii MF-1, a brazilian biotype.</title>
        <authorList>
            <person name="Quecine M.C."/>
            <person name="Pachon D.M.R."/>
            <person name="Bonatelli M.L."/>
            <person name="Correr F.H."/>
            <person name="Franceschini L.M."/>
            <person name="Leite T.F."/>
            <person name="Margarido G.R.A."/>
            <person name="Almeida C.A."/>
            <person name="Ferrarezi J.A."/>
            <person name="Labate C.A."/>
        </authorList>
    </citation>
    <scope>NUCLEOTIDE SEQUENCE</scope>
    <source>
        <strain evidence="4">MF-1</strain>
    </source>
</reference>
<dbReference type="SUPFAM" id="SSF53927">
    <property type="entry name" value="Cytidine deaminase-like"/>
    <property type="match status" value="1"/>
</dbReference>
<evidence type="ECO:0000313" key="4">
    <source>
        <dbReference type="EMBL" id="MBW0534051.1"/>
    </source>
</evidence>
<name>A0A9Q3FBR9_9BASI</name>
<accession>A0A9Q3FBR9</accession>
<protein>
    <recommendedName>
        <fullName evidence="3">CMP/dCMP-type deaminase domain-containing protein</fullName>
    </recommendedName>
</protein>
<dbReference type="EMBL" id="AVOT02039066">
    <property type="protein sequence ID" value="MBW0534051.1"/>
    <property type="molecule type" value="Genomic_DNA"/>
</dbReference>
<dbReference type="Gene3D" id="3.40.140.10">
    <property type="entry name" value="Cytidine Deaminase, domain 2"/>
    <property type="match status" value="1"/>
</dbReference>
<dbReference type="PANTHER" id="PTHR11079:SF156">
    <property type="entry name" value="INACTIVE TRNA-SPECIFIC ADENOSINE DEAMINASE-LIKE PROTEIN 3-RELATED"/>
    <property type="match status" value="1"/>
</dbReference>
<gene>
    <name evidence="4" type="ORF">O181_073766</name>
</gene>
<dbReference type="OrthoDB" id="3180714at2759"/>
<dbReference type="AlphaFoldDB" id="A0A9Q3FBR9"/>
<feature type="domain" description="CMP/dCMP-type deaminase" evidence="3">
    <location>
        <begin position="294"/>
        <end position="421"/>
    </location>
</feature>
<sequence>MPSIAIERGDEAELKLIQVLKSVYRGVVEDRSIFPFELVSRYHPHRNNLSSSIEFFNVWVLDCLDRRYISHVFQFIRSHLTSNHSQLKSPSLKHLKSIHSIPRRLESLCVFLSVDSLMRLVMIFAFSEVHLLNVKITCSFMQISQNNPIDVLCSLIFRQSGERSHGVSILLTAESVISYKDLTDKLLNFNPLRGLILISTPYRVKVPRTGPTIAQKESGQLTHCHWPLVDSDPDQIPFSGTMQSNQRILKREWKAEEVQWIFDGLLAAVESARSSKEKDGQLGVGCLVSSFSLDPPEEIAHLVAKTRSSTLYNPPLATATDVRVATGNPLRHAFVELIHKVSHLDCLQPRIPESPLHPIPYLLTNLVVFATHEPCLLCSMALLHSRIKHLFFLIPSPKSGGCGSVYNVHEQDGLNHKFFVWRLRFPINQELKHESYLINPLDCGDFGFRH</sequence>
<dbReference type="GO" id="GO:0005634">
    <property type="term" value="C:nucleus"/>
    <property type="evidence" value="ECO:0007669"/>
    <property type="project" value="TreeGrafter"/>
</dbReference>
<comment type="similarity">
    <text evidence="2">Belongs to the cytidine and deoxycytidylate deaminase family. ADAT3 subfamily.</text>
</comment>
<keyword evidence="5" id="KW-1185">Reference proteome</keyword>
<organism evidence="4 5">
    <name type="scientific">Austropuccinia psidii MF-1</name>
    <dbReference type="NCBI Taxonomy" id="1389203"/>
    <lineage>
        <taxon>Eukaryota</taxon>
        <taxon>Fungi</taxon>
        <taxon>Dikarya</taxon>
        <taxon>Basidiomycota</taxon>
        <taxon>Pucciniomycotina</taxon>
        <taxon>Pucciniomycetes</taxon>
        <taxon>Pucciniales</taxon>
        <taxon>Sphaerophragmiaceae</taxon>
        <taxon>Austropuccinia</taxon>
    </lineage>
</organism>
<evidence type="ECO:0000313" key="5">
    <source>
        <dbReference type="Proteomes" id="UP000765509"/>
    </source>
</evidence>
<evidence type="ECO:0000256" key="2">
    <source>
        <dbReference type="ARBA" id="ARBA00038160"/>
    </source>
</evidence>
<proteinExistence type="inferred from homology"/>
<dbReference type="PROSITE" id="PS51747">
    <property type="entry name" value="CYT_DCMP_DEAMINASES_2"/>
    <property type="match status" value="1"/>
</dbReference>